<reference evidence="2 3" key="1">
    <citation type="submission" date="2016-08" db="EMBL/GenBank/DDBJ databases">
        <title>Identification and validation of antigenic proteins from Pajaroellobacter abortibovis using de-novo genome sequence assembly and reverse vaccinology.</title>
        <authorList>
            <person name="Welly B.T."/>
            <person name="Miller M.R."/>
            <person name="Stott J.L."/>
            <person name="Blanchard M.T."/>
            <person name="Islas-Trejo A.D."/>
            <person name="O'Rourke S.M."/>
            <person name="Young A.E."/>
            <person name="Medrano J.F."/>
            <person name="Van Eenennaam A.L."/>
        </authorList>
    </citation>
    <scope>NUCLEOTIDE SEQUENCE [LARGE SCALE GENOMIC DNA]</scope>
    <source>
        <strain evidence="2 3">BTF92-0548A/99-0131</strain>
    </source>
</reference>
<dbReference type="SUPFAM" id="SSF53335">
    <property type="entry name" value="S-adenosyl-L-methionine-dependent methyltransferases"/>
    <property type="match status" value="1"/>
</dbReference>
<name>A0A1L6MXG5_9BACT</name>
<sequence>MKAFSGDIVQEQTIGVIRLDEHFSTDPWRAAPNFIKIDAKGHDYEVLQGAYKILEMSLPTLMVEMMQSL</sequence>
<evidence type="ECO:0000313" key="2">
    <source>
        <dbReference type="EMBL" id="APS00088.1"/>
    </source>
</evidence>
<dbReference type="EMBL" id="CP016908">
    <property type="protein sequence ID" value="APS00088.1"/>
    <property type="molecule type" value="Genomic_DNA"/>
</dbReference>
<dbReference type="Pfam" id="PF05050">
    <property type="entry name" value="Methyltransf_21"/>
    <property type="match status" value="1"/>
</dbReference>
<feature type="domain" description="Methyltransferase FkbM" evidence="1">
    <location>
        <begin position="6"/>
        <end position="66"/>
    </location>
</feature>
<dbReference type="Proteomes" id="UP000185544">
    <property type="component" value="Chromosome"/>
</dbReference>
<proteinExistence type="predicted"/>
<dbReference type="AlphaFoldDB" id="A0A1L6MXG5"/>
<dbReference type="RefSeq" id="WP_075276754.1">
    <property type="nucleotide sequence ID" value="NZ_CP016908.1"/>
</dbReference>
<accession>A0A1L6MXG5</accession>
<gene>
    <name evidence="2" type="ORF">BCY86_04885</name>
</gene>
<protein>
    <recommendedName>
        <fullName evidence="1">Methyltransferase FkbM domain-containing protein</fullName>
    </recommendedName>
</protein>
<evidence type="ECO:0000259" key="1">
    <source>
        <dbReference type="Pfam" id="PF05050"/>
    </source>
</evidence>
<dbReference type="STRING" id="1882918.BCY86_04885"/>
<dbReference type="InterPro" id="IPR006342">
    <property type="entry name" value="FkbM_mtfrase"/>
</dbReference>
<keyword evidence="3" id="KW-1185">Reference proteome</keyword>
<dbReference type="OrthoDB" id="5679686at2"/>
<evidence type="ECO:0000313" key="3">
    <source>
        <dbReference type="Proteomes" id="UP000185544"/>
    </source>
</evidence>
<organism evidence="2 3">
    <name type="scientific">Pajaroellobacter abortibovis</name>
    <dbReference type="NCBI Taxonomy" id="1882918"/>
    <lineage>
        <taxon>Bacteria</taxon>
        <taxon>Pseudomonadati</taxon>
        <taxon>Myxococcota</taxon>
        <taxon>Polyangia</taxon>
        <taxon>Polyangiales</taxon>
        <taxon>Polyangiaceae</taxon>
    </lineage>
</organism>
<dbReference type="InterPro" id="IPR029063">
    <property type="entry name" value="SAM-dependent_MTases_sf"/>
</dbReference>
<dbReference type="Gene3D" id="3.40.50.150">
    <property type="entry name" value="Vaccinia Virus protein VP39"/>
    <property type="match status" value="1"/>
</dbReference>
<dbReference type="KEGG" id="pabo:BCY86_04885"/>